<dbReference type="AlphaFoldDB" id="A0A1G5H3E0"/>
<name>A0A1G5H3E0_9FIRM</name>
<gene>
    <name evidence="1" type="ORF">SAMN02910451_03161</name>
</gene>
<accession>A0A1G5H3E0</accession>
<protein>
    <submittedName>
        <fullName evidence="1">Uncharacterized protein</fullName>
    </submittedName>
</protein>
<dbReference type="RefSeq" id="WP_074463500.1">
    <property type="nucleotide sequence ID" value="NZ_FMUR01000036.1"/>
</dbReference>
<evidence type="ECO:0000313" key="2">
    <source>
        <dbReference type="Proteomes" id="UP000183047"/>
    </source>
</evidence>
<dbReference type="EMBL" id="FMUR01000036">
    <property type="protein sequence ID" value="SCY58069.1"/>
    <property type="molecule type" value="Genomic_DNA"/>
</dbReference>
<proteinExistence type="predicted"/>
<keyword evidence="2" id="KW-1185">Reference proteome</keyword>
<evidence type="ECO:0000313" key="1">
    <source>
        <dbReference type="EMBL" id="SCY58069.1"/>
    </source>
</evidence>
<organism evidence="1 2">
    <name type="scientific">Butyrivibrio hungatei</name>
    <dbReference type="NCBI Taxonomy" id="185008"/>
    <lineage>
        <taxon>Bacteria</taxon>
        <taxon>Bacillati</taxon>
        <taxon>Bacillota</taxon>
        <taxon>Clostridia</taxon>
        <taxon>Lachnospirales</taxon>
        <taxon>Lachnospiraceae</taxon>
        <taxon>Butyrivibrio</taxon>
    </lineage>
</organism>
<reference evidence="2" key="1">
    <citation type="submission" date="2016-10" db="EMBL/GenBank/DDBJ databases">
        <authorList>
            <person name="Varghese N."/>
            <person name="Submissions S."/>
        </authorList>
    </citation>
    <scope>NUCLEOTIDE SEQUENCE [LARGE SCALE GENOMIC DNA]</scope>
    <source>
        <strain evidence="2">XBD2006</strain>
    </source>
</reference>
<dbReference type="OrthoDB" id="7868987at2"/>
<sequence length="144" mass="17108">MSCEYVPDKLINTMDDYTEYEEAVYQEYMKTFSNKEFYFNGKRIAEKKHPLIAGKSCTFWHIISSGDCEAEKLPDFDRYETVGWPGFILGYCLDNCKEKLIWETKRHSKIRVLIYCTEIDYLIVLDKSDDSCNIRTRFLNYPDT</sequence>
<dbReference type="Proteomes" id="UP000183047">
    <property type="component" value="Unassembled WGS sequence"/>
</dbReference>